<evidence type="ECO:0008006" key="3">
    <source>
        <dbReference type="Google" id="ProtNLM"/>
    </source>
</evidence>
<dbReference type="RefSeq" id="WP_255929286.1">
    <property type="nucleotide sequence ID" value="NZ_JANFNH010000020.1"/>
</dbReference>
<reference evidence="1 2" key="1">
    <citation type="submission" date="2022-06" db="EMBL/GenBank/DDBJ databases">
        <title>Draft genome sequence of type strain Streptomyces rubrisoli DSM 42083.</title>
        <authorList>
            <person name="Duangmal K."/>
            <person name="Klaysubun C."/>
        </authorList>
    </citation>
    <scope>NUCLEOTIDE SEQUENCE [LARGE SCALE GENOMIC DNA]</scope>
    <source>
        <strain evidence="1 2">DSM 42083</strain>
    </source>
</reference>
<evidence type="ECO:0000313" key="2">
    <source>
        <dbReference type="Proteomes" id="UP001206206"/>
    </source>
</evidence>
<name>A0ABT1PET4_9ACTN</name>
<protein>
    <recommendedName>
        <fullName evidence="3">DUF5753 domain-containing protein</fullName>
    </recommendedName>
</protein>
<gene>
    <name evidence="1" type="ORF">NON19_17910</name>
</gene>
<organism evidence="1 2">
    <name type="scientific">Streptantibioticus rubrisoli</name>
    <dbReference type="NCBI Taxonomy" id="1387313"/>
    <lineage>
        <taxon>Bacteria</taxon>
        <taxon>Bacillati</taxon>
        <taxon>Actinomycetota</taxon>
        <taxon>Actinomycetes</taxon>
        <taxon>Kitasatosporales</taxon>
        <taxon>Streptomycetaceae</taxon>
        <taxon>Streptantibioticus</taxon>
    </lineage>
</organism>
<keyword evidence="2" id="KW-1185">Reference proteome</keyword>
<dbReference type="Proteomes" id="UP001206206">
    <property type="component" value="Unassembled WGS sequence"/>
</dbReference>
<dbReference type="EMBL" id="JANFNH010000020">
    <property type="protein sequence ID" value="MCQ4043844.1"/>
    <property type="molecule type" value="Genomic_DNA"/>
</dbReference>
<comment type="caution">
    <text evidence="1">The sequence shown here is derived from an EMBL/GenBank/DDBJ whole genome shotgun (WGS) entry which is preliminary data.</text>
</comment>
<sequence>MATTPQLATHEIAISLSAENTTDPDTGRECLIATMDGGMPEETTSTGLRAMLIEARLLLDQVEHLAARYEAIENLRALVAEHDAEIVEMPPNMVAEFGQRAIWSGYVDGRPYLVIPQGLDPGHTLAVTRELLHKIHERRQNRGQA</sequence>
<accession>A0ABT1PET4</accession>
<proteinExistence type="predicted"/>
<evidence type="ECO:0000313" key="1">
    <source>
        <dbReference type="EMBL" id="MCQ4043844.1"/>
    </source>
</evidence>